<evidence type="ECO:0000313" key="2">
    <source>
        <dbReference type="Proteomes" id="UP000188605"/>
    </source>
</evidence>
<keyword evidence="2" id="KW-1185">Reference proteome</keyword>
<gene>
    <name evidence="1" type="ORF">AN396_01650</name>
</gene>
<dbReference type="Proteomes" id="UP000188605">
    <property type="component" value="Unassembled WGS sequence"/>
</dbReference>
<proteinExistence type="predicted"/>
<reference evidence="1" key="1">
    <citation type="submission" date="2016-08" db="EMBL/GenBank/DDBJ databases">
        <authorList>
            <person name="Ngugi D.K."/>
            <person name="Miyake S."/>
            <person name="Stingl U."/>
        </authorList>
    </citation>
    <scope>NUCLEOTIDE SEQUENCE</scope>
    <source>
        <strain evidence="1">SCG-B11WGA-EpuloA1</strain>
    </source>
</reference>
<name>A0ACC8XG11_9FIRM</name>
<protein>
    <submittedName>
        <fullName evidence="1">Uncharacterized protein</fullName>
    </submittedName>
</protein>
<organism evidence="1 2">
    <name type="scientific">Candidatus Epulonipiscium fishelsonii</name>
    <dbReference type="NCBI Taxonomy" id="77094"/>
    <lineage>
        <taxon>Bacteria</taxon>
        <taxon>Bacillati</taxon>
        <taxon>Bacillota</taxon>
        <taxon>Clostridia</taxon>
        <taxon>Lachnospirales</taxon>
        <taxon>Lachnospiraceae</taxon>
        <taxon>Candidatus Epulonipiscium</taxon>
    </lineage>
</organism>
<sequence>MELTKKRLYIIDEIRGIAIICVVIYHFLFDVHVLFGIFNVPWLFSDAMQFVRVSIVIILMIISGISCHLSKGNIKRAVKILTLGMCISLLTFIIYRDSFILFGIFHYFGCAILLYELFKNIILKLPQKTFIIIFMLCFYVTYNIHNDYINLFFTQIKFNSPNNILLVPLGISLDSFPSLDYYPILPWIFPFLTGTLLGRSVTNPDLPKFLYKEHIPILSRIGRKTLLIYIIHQPILFAIFYGMELL</sequence>
<evidence type="ECO:0000313" key="1">
    <source>
        <dbReference type="EMBL" id="ONI42411.1"/>
    </source>
</evidence>
<comment type="caution">
    <text evidence="1">The sequence shown here is derived from an EMBL/GenBank/DDBJ whole genome shotgun (WGS) entry which is preliminary data.</text>
</comment>
<accession>A0ACC8XG11</accession>
<dbReference type="EMBL" id="LJDB01000013">
    <property type="protein sequence ID" value="ONI42411.1"/>
    <property type="molecule type" value="Genomic_DNA"/>
</dbReference>